<feature type="transmembrane region" description="Helical" evidence="1">
    <location>
        <begin position="12"/>
        <end position="29"/>
    </location>
</feature>
<feature type="transmembrane region" description="Helical" evidence="1">
    <location>
        <begin position="200"/>
        <end position="217"/>
    </location>
</feature>
<proteinExistence type="predicted"/>
<protein>
    <recommendedName>
        <fullName evidence="3">Transmembrane protein</fullName>
    </recommendedName>
</protein>
<keyword evidence="1" id="KW-0472">Membrane</keyword>
<reference evidence="2" key="1">
    <citation type="journal article" date="2020" name="Nature">
        <title>Giant virus diversity and host interactions through global metagenomics.</title>
        <authorList>
            <person name="Schulz F."/>
            <person name="Roux S."/>
            <person name="Paez-Espino D."/>
            <person name="Jungbluth S."/>
            <person name="Walsh D.A."/>
            <person name="Denef V.J."/>
            <person name="McMahon K.D."/>
            <person name="Konstantinidis K.T."/>
            <person name="Eloe-Fadrosh E.A."/>
            <person name="Kyrpides N.C."/>
            <person name="Woyke T."/>
        </authorList>
    </citation>
    <scope>NUCLEOTIDE SEQUENCE</scope>
    <source>
        <strain evidence="2">GVMAG-S-3300012919-55</strain>
    </source>
</reference>
<keyword evidence="1" id="KW-0812">Transmembrane</keyword>
<accession>A0A6C0KJ80</accession>
<feature type="transmembrane region" description="Helical" evidence="1">
    <location>
        <begin position="79"/>
        <end position="98"/>
    </location>
</feature>
<evidence type="ECO:0000313" key="2">
    <source>
        <dbReference type="EMBL" id="QHU18005.1"/>
    </source>
</evidence>
<feature type="transmembrane region" description="Helical" evidence="1">
    <location>
        <begin position="41"/>
        <end position="59"/>
    </location>
</feature>
<dbReference type="AlphaFoldDB" id="A0A6C0KJ80"/>
<sequence length="257" mass="30040">MANSSKSFASNMISLHLWILFSFGIIKCFVFDTQIKDMHKYTTIVIVLFSVYFFIYLWFWNSYLTRNEIICGNYDFNVAAYSTIVPYLFVYGLGMLLVQQFPGWIRSFSNTFGLTFIRMGGYDEFIKDYVNYSKSTQEESQGEVSDIYKRIYENPTIFINELELDDEAVFMNHLRQVKFDTSDPKKINNLKKFINMKNSIGTFIWMALFSIITILTSQNTLLSQNCSKKIVEQKSFNDYINTQLSNSDAHFGIENSE</sequence>
<organism evidence="2">
    <name type="scientific">viral metagenome</name>
    <dbReference type="NCBI Taxonomy" id="1070528"/>
    <lineage>
        <taxon>unclassified sequences</taxon>
        <taxon>metagenomes</taxon>
        <taxon>organismal metagenomes</taxon>
    </lineage>
</organism>
<evidence type="ECO:0008006" key="3">
    <source>
        <dbReference type="Google" id="ProtNLM"/>
    </source>
</evidence>
<name>A0A6C0KJ80_9ZZZZ</name>
<keyword evidence="1" id="KW-1133">Transmembrane helix</keyword>
<evidence type="ECO:0000256" key="1">
    <source>
        <dbReference type="SAM" id="Phobius"/>
    </source>
</evidence>
<dbReference type="EMBL" id="MN740921">
    <property type="protein sequence ID" value="QHU18005.1"/>
    <property type="molecule type" value="Genomic_DNA"/>
</dbReference>